<sequence length="147" mass="16207">MFHPGLITERSPGTAIFQINEKACDTGQIDNFSLLLLVGSGVNVREARGPSRESDAVSPCSPSIRPSDIPLLFNLQVPDQHSDSTEYSIRATAIAFSSPLIIEVSPSVLDRHSGLHHCNNFCFTWETKLREFWAEPRLCTSSHNDGP</sequence>
<evidence type="ECO:0000313" key="2">
    <source>
        <dbReference type="Proteomes" id="UP000054248"/>
    </source>
</evidence>
<organism evidence="1 2">
    <name type="scientific">Tulasnella calospora MUT 4182</name>
    <dbReference type="NCBI Taxonomy" id="1051891"/>
    <lineage>
        <taxon>Eukaryota</taxon>
        <taxon>Fungi</taxon>
        <taxon>Dikarya</taxon>
        <taxon>Basidiomycota</taxon>
        <taxon>Agaricomycotina</taxon>
        <taxon>Agaricomycetes</taxon>
        <taxon>Cantharellales</taxon>
        <taxon>Tulasnellaceae</taxon>
        <taxon>Tulasnella</taxon>
    </lineage>
</organism>
<gene>
    <name evidence="1" type="ORF">M407DRAFT_244941</name>
</gene>
<reference evidence="1 2" key="1">
    <citation type="submission" date="2014-04" db="EMBL/GenBank/DDBJ databases">
        <authorList>
            <consortium name="DOE Joint Genome Institute"/>
            <person name="Kuo A."/>
            <person name="Girlanda M."/>
            <person name="Perotto S."/>
            <person name="Kohler A."/>
            <person name="Nagy L.G."/>
            <person name="Floudas D."/>
            <person name="Copeland A."/>
            <person name="Barry K.W."/>
            <person name="Cichocki N."/>
            <person name="Veneault-Fourrey C."/>
            <person name="LaButti K."/>
            <person name="Lindquist E.A."/>
            <person name="Lipzen A."/>
            <person name="Lundell T."/>
            <person name="Morin E."/>
            <person name="Murat C."/>
            <person name="Sun H."/>
            <person name="Tunlid A."/>
            <person name="Henrissat B."/>
            <person name="Grigoriev I.V."/>
            <person name="Hibbett D.S."/>
            <person name="Martin F."/>
            <person name="Nordberg H.P."/>
            <person name="Cantor M.N."/>
            <person name="Hua S.X."/>
        </authorList>
    </citation>
    <scope>NUCLEOTIDE SEQUENCE [LARGE SCALE GENOMIC DNA]</scope>
    <source>
        <strain evidence="1 2">MUT 4182</strain>
    </source>
</reference>
<dbReference type="EMBL" id="KN823094">
    <property type="protein sequence ID" value="KIO23046.1"/>
    <property type="molecule type" value="Genomic_DNA"/>
</dbReference>
<dbReference type="AlphaFoldDB" id="A0A0C3QCE8"/>
<dbReference type="HOGENOM" id="CLU_1769449_0_0_1"/>
<reference evidence="2" key="2">
    <citation type="submission" date="2015-01" db="EMBL/GenBank/DDBJ databases">
        <title>Evolutionary Origins and Diversification of the Mycorrhizal Mutualists.</title>
        <authorList>
            <consortium name="DOE Joint Genome Institute"/>
            <consortium name="Mycorrhizal Genomics Consortium"/>
            <person name="Kohler A."/>
            <person name="Kuo A."/>
            <person name="Nagy L.G."/>
            <person name="Floudas D."/>
            <person name="Copeland A."/>
            <person name="Barry K.W."/>
            <person name="Cichocki N."/>
            <person name="Veneault-Fourrey C."/>
            <person name="LaButti K."/>
            <person name="Lindquist E.A."/>
            <person name="Lipzen A."/>
            <person name="Lundell T."/>
            <person name="Morin E."/>
            <person name="Murat C."/>
            <person name="Riley R."/>
            <person name="Ohm R."/>
            <person name="Sun H."/>
            <person name="Tunlid A."/>
            <person name="Henrissat B."/>
            <person name="Grigoriev I.V."/>
            <person name="Hibbett D.S."/>
            <person name="Martin F."/>
        </authorList>
    </citation>
    <scope>NUCLEOTIDE SEQUENCE [LARGE SCALE GENOMIC DNA]</scope>
    <source>
        <strain evidence="2">MUT 4182</strain>
    </source>
</reference>
<protein>
    <submittedName>
        <fullName evidence="1">Uncharacterized protein</fullName>
    </submittedName>
</protein>
<evidence type="ECO:0000313" key="1">
    <source>
        <dbReference type="EMBL" id="KIO23046.1"/>
    </source>
</evidence>
<keyword evidence="2" id="KW-1185">Reference proteome</keyword>
<accession>A0A0C3QCE8</accession>
<dbReference type="Proteomes" id="UP000054248">
    <property type="component" value="Unassembled WGS sequence"/>
</dbReference>
<name>A0A0C3QCE8_9AGAM</name>
<proteinExistence type="predicted"/>